<evidence type="ECO:0000256" key="7">
    <source>
        <dbReference type="ARBA" id="ARBA00083268"/>
    </source>
</evidence>
<dbReference type="CDD" id="cd00086">
    <property type="entry name" value="homeodomain"/>
    <property type="match status" value="1"/>
</dbReference>
<evidence type="ECO:0000259" key="10">
    <source>
        <dbReference type="PROSITE" id="PS50071"/>
    </source>
</evidence>
<feature type="region of interest" description="Disordered" evidence="9">
    <location>
        <begin position="203"/>
        <end position="274"/>
    </location>
</feature>
<dbReference type="OMA" id="HGAIANH"/>
<dbReference type="InterPro" id="IPR009057">
    <property type="entry name" value="Homeodomain-like_sf"/>
</dbReference>
<dbReference type="WBParaSite" id="nRc.2.0.1.t19666-RA">
    <property type="protein sequence ID" value="nRc.2.0.1.t19666-RA"/>
    <property type="gene ID" value="nRc.2.0.1.g19666"/>
</dbReference>
<proteinExistence type="inferred from homology"/>
<reference evidence="12" key="1">
    <citation type="submission" date="2022-11" db="UniProtKB">
        <authorList>
            <consortium name="WormBaseParasite"/>
        </authorList>
    </citation>
    <scope>IDENTIFICATION</scope>
</reference>
<feature type="domain" description="Homeobox" evidence="10">
    <location>
        <begin position="378"/>
        <end position="430"/>
    </location>
</feature>
<accession>A0A915IZN2</accession>
<keyword evidence="11" id="KW-1185">Reference proteome</keyword>
<feature type="compositionally biased region" description="Low complexity" evidence="9">
    <location>
        <begin position="261"/>
        <end position="274"/>
    </location>
</feature>
<dbReference type="PROSITE" id="PS50071">
    <property type="entry name" value="HOMEOBOX_2"/>
    <property type="match status" value="1"/>
</dbReference>
<evidence type="ECO:0000313" key="11">
    <source>
        <dbReference type="Proteomes" id="UP000887565"/>
    </source>
</evidence>
<sequence>MRKTVETTSITVAEVWKIGDDAYHCLNRDNLNYDETAAASLTQQAPQAPSSSFSSSSAGSGGPATPTALVNPVAAAYHQQQQPHLSAADTFAATSHPLYPLLAVIFEKCELATCCPRDPGAPGSDICSSDSFTEDVSLFAKQLRTEKSYYKPCPELDSLMVQTIQVLRLHLMELEKVHELCDNFCQKYIVSLKNKMPSDLIAEERAGSSASSNSEPRNSVNRSISDPDNNNNNGNAGGSGSGGSSDDRQRSPLDHHHHHQQQQQQTQHDQRQQQLAVYQAQMMQQQQCFGGMMGAASAEAQLGLMGHRGSNVTLMGPFDDGLGSPQQKTHNPYDEQILRSSRNMIGSSPGLNGLGGGDISIGSDEDDDDDGSGCNGDKKQPKKRGIFPKVATNIMRAWLFQHLSHPYPSEEQKKQLSQDTGLTILQVNNW</sequence>
<dbReference type="GO" id="GO:0000987">
    <property type="term" value="F:cis-regulatory region sequence-specific DNA binding"/>
    <property type="evidence" value="ECO:0007669"/>
    <property type="project" value="UniProtKB-ARBA"/>
</dbReference>
<evidence type="ECO:0000256" key="3">
    <source>
        <dbReference type="ARBA" id="ARBA00023125"/>
    </source>
</evidence>
<dbReference type="Pfam" id="PF05920">
    <property type="entry name" value="Homeobox_KN"/>
    <property type="match status" value="1"/>
</dbReference>
<dbReference type="GO" id="GO:0006355">
    <property type="term" value="P:regulation of DNA-templated transcription"/>
    <property type="evidence" value="ECO:0007669"/>
    <property type="project" value="InterPro"/>
</dbReference>
<dbReference type="Proteomes" id="UP000887565">
    <property type="component" value="Unplaced"/>
</dbReference>
<keyword evidence="4 8" id="KW-0371">Homeobox</keyword>
<dbReference type="Pfam" id="PF16493">
    <property type="entry name" value="Meis_PKNOX_N"/>
    <property type="match status" value="1"/>
</dbReference>
<keyword evidence="3 8" id="KW-0238">DNA-binding</keyword>
<dbReference type="Gene3D" id="1.10.10.60">
    <property type="entry name" value="Homeodomain-like"/>
    <property type="match status" value="1"/>
</dbReference>
<dbReference type="GO" id="GO:0048663">
    <property type="term" value="P:neuron fate commitment"/>
    <property type="evidence" value="ECO:0007669"/>
    <property type="project" value="UniProtKB-ARBA"/>
</dbReference>
<dbReference type="InterPro" id="IPR032453">
    <property type="entry name" value="PKNOX/Meis_N"/>
</dbReference>
<dbReference type="InterPro" id="IPR008422">
    <property type="entry name" value="KN_HD"/>
</dbReference>
<evidence type="ECO:0000313" key="12">
    <source>
        <dbReference type="WBParaSite" id="nRc.2.0.1.t19666-RA"/>
    </source>
</evidence>
<evidence type="ECO:0000256" key="8">
    <source>
        <dbReference type="PROSITE-ProRule" id="PRU00108"/>
    </source>
</evidence>
<evidence type="ECO:0000256" key="9">
    <source>
        <dbReference type="SAM" id="MobiDB-lite"/>
    </source>
</evidence>
<evidence type="ECO:0000256" key="1">
    <source>
        <dbReference type="ARBA" id="ARBA00004123"/>
    </source>
</evidence>
<evidence type="ECO:0000256" key="4">
    <source>
        <dbReference type="ARBA" id="ARBA00023155"/>
    </source>
</evidence>
<dbReference type="GO" id="GO:0005634">
    <property type="term" value="C:nucleus"/>
    <property type="evidence" value="ECO:0007669"/>
    <property type="project" value="UniProtKB-SubCell"/>
</dbReference>
<protein>
    <recommendedName>
        <fullName evidence="6">Homeobox protein unc-62</fullName>
    </recommendedName>
    <alternativeName>
        <fullName evidence="7">Uncoordinated protein 62</fullName>
    </alternativeName>
</protein>
<dbReference type="AlphaFoldDB" id="A0A915IZN2"/>
<dbReference type="SUPFAM" id="SSF46689">
    <property type="entry name" value="Homeodomain-like"/>
    <property type="match status" value="1"/>
</dbReference>
<comment type="similarity">
    <text evidence="2">Belongs to the TALE/MEIS homeobox family.</text>
</comment>
<feature type="compositionally biased region" description="Low complexity" evidence="9">
    <location>
        <begin position="207"/>
        <end position="234"/>
    </location>
</feature>
<keyword evidence="5 8" id="KW-0539">Nucleus</keyword>
<dbReference type="PANTHER" id="PTHR11850">
    <property type="entry name" value="HOMEOBOX PROTEIN TRANSCRIPTION FACTORS"/>
    <property type="match status" value="1"/>
</dbReference>
<organism evidence="11 12">
    <name type="scientific">Romanomermis culicivorax</name>
    <name type="common">Nematode worm</name>
    <dbReference type="NCBI Taxonomy" id="13658"/>
    <lineage>
        <taxon>Eukaryota</taxon>
        <taxon>Metazoa</taxon>
        <taxon>Ecdysozoa</taxon>
        <taxon>Nematoda</taxon>
        <taxon>Enoplea</taxon>
        <taxon>Dorylaimia</taxon>
        <taxon>Mermithida</taxon>
        <taxon>Mermithoidea</taxon>
        <taxon>Mermithidae</taxon>
        <taxon>Romanomermis</taxon>
    </lineage>
</organism>
<feature type="compositionally biased region" description="Basic and acidic residues" evidence="9">
    <location>
        <begin position="245"/>
        <end position="254"/>
    </location>
</feature>
<evidence type="ECO:0000256" key="5">
    <source>
        <dbReference type="ARBA" id="ARBA00023242"/>
    </source>
</evidence>
<feature type="region of interest" description="Disordered" evidence="9">
    <location>
        <begin position="41"/>
        <end position="65"/>
    </location>
</feature>
<evidence type="ECO:0000256" key="2">
    <source>
        <dbReference type="ARBA" id="ARBA00009661"/>
    </source>
</evidence>
<feature type="region of interest" description="Disordered" evidence="9">
    <location>
        <begin position="343"/>
        <end position="386"/>
    </location>
</feature>
<name>A0A915IZN2_ROMCU</name>
<evidence type="ECO:0000256" key="6">
    <source>
        <dbReference type="ARBA" id="ARBA00072562"/>
    </source>
</evidence>
<dbReference type="InterPro" id="IPR050224">
    <property type="entry name" value="TALE_homeobox"/>
</dbReference>
<dbReference type="FunFam" id="1.10.10.60:FF:000004">
    <property type="entry name" value="Meis2 homeobox isoform 2c"/>
    <property type="match status" value="1"/>
</dbReference>
<dbReference type="InterPro" id="IPR001356">
    <property type="entry name" value="HD"/>
</dbReference>
<comment type="subcellular location">
    <subcellularLocation>
        <location evidence="1 8">Nucleus</location>
    </subcellularLocation>
</comment>